<dbReference type="InterPro" id="IPR006016">
    <property type="entry name" value="UspA"/>
</dbReference>
<dbReference type="EMBL" id="JAIUJR010000003">
    <property type="protein sequence ID" value="MCA0132191.1"/>
    <property type="molecule type" value="Genomic_DNA"/>
</dbReference>
<dbReference type="Gene3D" id="3.40.50.620">
    <property type="entry name" value="HUPs"/>
    <property type="match status" value="2"/>
</dbReference>
<dbReference type="PRINTS" id="PR01438">
    <property type="entry name" value="UNVRSLSTRESS"/>
</dbReference>
<dbReference type="Proteomes" id="UP001198901">
    <property type="component" value="Unassembled WGS sequence"/>
</dbReference>
<evidence type="ECO:0000313" key="3">
    <source>
        <dbReference type="EMBL" id="MCA0132191.1"/>
    </source>
</evidence>
<dbReference type="InterPro" id="IPR006015">
    <property type="entry name" value="Universal_stress_UspA"/>
</dbReference>
<organism evidence="3 4">
    <name type="scientific">Winogradskyella alexanderae</name>
    <dbReference type="NCBI Taxonomy" id="2877123"/>
    <lineage>
        <taxon>Bacteria</taxon>
        <taxon>Pseudomonadati</taxon>
        <taxon>Bacteroidota</taxon>
        <taxon>Flavobacteriia</taxon>
        <taxon>Flavobacteriales</taxon>
        <taxon>Flavobacteriaceae</taxon>
        <taxon>Winogradskyella</taxon>
    </lineage>
</organism>
<evidence type="ECO:0000259" key="2">
    <source>
        <dbReference type="Pfam" id="PF00582"/>
    </source>
</evidence>
<dbReference type="CDD" id="cd00293">
    <property type="entry name" value="USP-like"/>
    <property type="match status" value="1"/>
</dbReference>
<comment type="caution">
    <text evidence="3">The sequence shown here is derived from an EMBL/GenBank/DDBJ whole genome shotgun (WGS) entry which is preliminary data.</text>
</comment>
<protein>
    <submittedName>
        <fullName evidence="3">Universal stress protein</fullName>
    </submittedName>
</protein>
<comment type="similarity">
    <text evidence="1">Belongs to the universal stress protein A family.</text>
</comment>
<evidence type="ECO:0000256" key="1">
    <source>
        <dbReference type="ARBA" id="ARBA00008791"/>
    </source>
</evidence>
<feature type="domain" description="UspA" evidence="2">
    <location>
        <begin position="1"/>
        <end position="137"/>
    </location>
</feature>
<dbReference type="Pfam" id="PF00582">
    <property type="entry name" value="Usp"/>
    <property type="match status" value="1"/>
</dbReference>
<accession>A0ABS7XTN2</accession>
<dbReference type="RefSeq" id="WP_224527374.1">
    <property type="nucleotide sequence ID" value="NZ_JAIUJR010000003.1"/>
</dbReference>
<reference evidence="4" key="1">
    <citation type="submission" date="2023-07" db="EMBL/GenBank/DDBJ databases">
        <authorList>
            <person name="Yue Y."/>
        </authorList>
    </citation>
    <scope>NUCLEOTIDE SEQUENCE [LARGE SCALE GENOMIC DNA]</scope>
    <source>
        <strain evidence="4">D23</strain>
    </source>
</reference>
<dbReference type="PANTHER" id="PTHR46268:SF6">
    <property type="entry name" value="UNIVERSAL STRESS PROTEIN UP12"/>
    <property type="match status" value="1"/>
</dbReference>
<dbReference type="PANTHER" id="PTHR46268">
    <property type="entry name" value="STRESS RESPONSE PROTEIN NHAX"/>
    <property type="match status" value="1"/>
</dbReference>
<proteinExistence type="inferred from homology"/>
<sequence length="264" mass="28986">MKRILVPVDFSDTSKNALQYAIDLYNSNALEVTVLHIYGTKSTALMMKSIDSILIKEATKEMEALISAMREKAPDVVFKTKMAKNYAVSTISELGNSGRFDMVVMGTKGVSGLKEVFMGSIAGGVVSKSSIPVIVVPLDYELKDIEKVVFAIGDDSIKDASALSSLKEIVTLHKSKLEILHISNNGLPSFDKITTAVKDLNPEFTHKKAKGDLNQQLNVHINNNDIDLLCLLRTKKDFLDRLFSGSVTLKQTFNSPVPILILHS</sequence>
<dbReference type="InterPro" id="IPR014729">
    <property type="entry name" value="Rossmann-like_a/b/a_fold"/>
</dbReference>
<gene>
    <name evidence="3" type="ORF">LBU54_06310</name>
</gene>
<name>A0ABS7XTN2_9FLAO</name>
<keyword evidence="4" id="KW-1185">Reference proteome</keyword>
<evidence type="ECO:0000313" key="4">
    <source>
        <dbReference type="Proteomes" id="UP001198901"/>
    </source>
</evidence>
<dbReference type="SUPFAM" id="SSF52402">
    <property type="entry name" value="Adenine nucleotide alpha hydrolases-like"/>
    <property type="match status" value="2"/>
</dbReference>